<reference evidence="1 2" key="1">
    <citation type="submission" date="2016-11" db="EMBL/GenBank/DDBJ databases">
        <title>The macronuclear genome of Stentor coeruleus: a giant cell with tiny introns.</title>
        <authorList>
            <person name="Slabodnick M."/>
            <person name="Ruby J.G."/>
            <person name="Reiff S.B."/>
            <person name="Swart E.C."/>
            <person name="Gosai S."/>
            <person name="Prabakaran S."/>
            <person name="Witkowska E."/>
            <person name="Larue G.E."/>
            <person name="Fisher S."/>
            <person name="Freeman R.M."/>
            <person name="Gunawardena J."/>
            <person name="Chu W."/>
            <person name="Stover N.A."/>
            <person name="Gregory B.D."/>
            <person name="Nowacki M."/>
            <person name="Derisi J."/>
            <person name="Roy S.W."/>
            <person name="Marshall W.F."/>
            <person name="Sood P."/>
        </authorList>
    </citation>
    <scope>NUCLEOTIDE SEQUENCE [LARGE SCALE GENOMIC DNA]</scope>
    <source>
        <strain evidence="1">WM001</strain>
    </source>
</reference>
<dbReference type="AlphaFoldDB" id="A0A1R2C2D3"/>
<evidence type="ECO:0000313" key="1">
    <source>
        <dbReference type="EMBL" id="OMJ83192.1"/>
    </source>
</evidence>
<name>A0A1R2C2D3_9CILI</name>
<organism evidence="1 2">
    <name type="scientific">Stentor coeruleus</name>
    <dbReference type="NCBI Taxonomy" id="5963"/>
    <lineage>
        <taxon>Eukaryota</taxon>
        <taxon>Sar</taxon>
        <taxon>Alveolata</taxon>
        <taxon>Ciliophora</taxon>
        <taxon>Postciliodesmatophora</taxon>
        <taxon>Heterotrichea</taxon>
        <taxon>Heterotrichida</taxon>
        <taxon>Stentoridae</taxon>
        <taxon>Stentor</taxon>
    </lineage>
</organism>
<dbReference type="OrthoDB" id="324765at2759"/>
<accession>A0A1R2C2D3</accession>
<comment type="caution">
    <text evidence="1">The sequence shown here is derived from an EMBL/GenBank/DDBJ whole genome shotgun (WGS) entry which is preliminary data.</text>
</comment>
<proteinExistence type="predicted"/>
<protein>
    <submittedName>
        <fullName evidence="1">Uncharacterized protein</fullName>
    </submittedName>
</protein>
<keyword evidence="2" id="KW-1185">Reference proteome</keyword>
<sequence>MEVTKSKEEKDLYLLLMANLFDLHPNKAIPAIPWFHSYRNKASETLMEALRNAGFVHDKFAKKVIKILLNYKSQNEDENMKKASLLRESIDIANAMRLATVSKIIENQLVFRLRKSQSIFGPVTMFILYKKFVFSLDEGEEVKFPVKLSDNTTVKFSLFGDEEKLKITEKLISLSKTLGNFHYLSVMEKGIIEDQLNIKSEEYEIIVDFQLFISKSERVKKLASKNAECDGLMNEINNKENVYESLLQILKLRETDVGYESTITEGSMRDRCCADCILF</sequence>
<dbReference type="EMBL" id="MPUH01000313">
    <property type="protein sequence ID" value="OMJ83192.1"/>
    <property type="molecule type" value="Genomic_DNA"/>
</dbReference>
<evidence type="ECO:0000313" key="2">
    <source>
        <dbReference type="Proteomes" id="UP000187209"/>
    </source>
</evidence>
<dbReference type="Proteomes" id="UP000187209">
    <property type="component" value="Unassembled WGS sequence"/>
</dbReference>
<gene>
    <name evidence="1" type="ORF">SteCoe_15974</name>
</gene>